<evidence type="ECO:0000313" key="3">
    <source>
        <dbReference type="Proteomes" id="UP000294508"/>
    </source>
</evidence>
<gene>
    <name evidence="2" type="ORF">EV652_10372</name>
</gene>
<sequence length="360" mass="40018">MIWYLTGSRLATGLSSIAAVIYVDATLDSRTLDGYLSRLAPVELATLLPAIAITWLSLDAIVSFGARYLRGEWPARSRTAARVRAFAIRRHVRRYERLRDRARKFQEEALDSGPGRQPTSETEWLRASMLEFSSSYPRGIENITATRLSNTLKAAEERLNSRYGMDATVVLPRLTPILPTRLEKRVDAKSGAIDFWVRLAVLLTVVSSFVFVSMFLPSAPRLTLLGLVVLLVSTTVAAYRVSISCAHSYCVEVEVAFDLHRIQLLEAMSLPAPKGLEHQRELFHLVSLILLGASQDDVKFIYEKVDKKLSRGEWVEINNFSVGQAAAVGNRPSVKAQRIRFTSGKPVKTRGRINSGGSNA</sequence>
<dbReference type="AlphaFoldDB" id="A0A4R2HPF0"/>
<feature type="transmembrane region" description="Helical" evidence="1">
    <location>
        <begin position="195"/>
        <end position="216"/>
    </location>
</feature>
<name>A0A4R2HPF0_9ACTN</name>
<protein>
    <submittedName>
        <fullName evidence="2">Uncharacterized protein</fullName>
    </submittedName>
</protein>
<evidence type="ECO:0000313" key="2">
    <source>
        <dbReference type="EMBL" id="TCO33073.1"/>
    </source>
</evidence>
<accession>A0A4R2HPF0</accession>
<keyword evidence="1" id="KW-0812">Transmembrane</keyword>
<keyword evidence="1" id="KW-1133">Transmembrane helix</keyword>
<dbReference type="OrthoDB" id="529448at2"/>
<keyword evidence="1" id="KW-0472">Membrane</keyword>
<dbReference type="Proteomes" id="UP000294508">
    <property type="component" value="Unassembled WGS sequence"/>
</dbReference>
<evidence type="ECO:0000256" key="1">
    <source>
        <dbReference type="SAM" id="Phobius"/>
    </source>
</evidence>
<keyword evidence="3" id="KW-1185">Reference proteome</keyword>
<organism evidence="2 3">
    <name type="scientific">Kribbella steppae</name>
    <dbReference type="NCBI Taxonomy" id="2512223"/>
    <lineage>
        <taxon>Bacteria</taxon>
        <taxon>Bacillati</taxon>
        <taxon>Actinomycetota</taxon>
        <taxon>Actinomycetes</taxon>
        <taxon>Propionibacteriales</taxon>
        <taxon>Kribbellaceae</taxon>
        <taxon>Kribbella</taxon>
    </lineage>
</organism>
<comment type="caution">
    <text evidence="2">The sequence shown here is derived from an EMBL/GenBank/DDBJ whole genome shotgun (WGS) entry which is preliminary data.</text>
</comment>
<proteinExistence type="predicted"/>
<dbReference type="RefSeq" id="WP_132208571.1">
    <property type="nucleotide sequence ID" value="NZ_SLWN01000003.1"/>
</dbReference>
<feature type="transmembrane region" description="Helical" evidence="1">
    <location>
        <begin position="222"/>
        <end position="239"/>
    </location>
</feature>
<feature type="transmembrane region" description="Helical" evidence="1">
    <location>
        <begin position="49"/>
        <end position="69"/>
    </location>
</feature>
<dbReference type="EMBL" id="SLWN01000003">
    <property type="protein sequence ID" value="TCO33073.1"/>
    <property type="molecule type" value="Genomic_DNA"/>
</dbReference>
<reference evidence="2 3" key="1">
    <citation type="journal article" date="2015" name="Stand. Genomic Sci.">
        <title>Genomic Encyclopedia of Bacterial and Archaeal Type Strains, Phase III: the genomes of soil and plant-associated and newly described type strains.</title>
        <authorList>
            <person name="Whitman W.B."/>
            <person name="Woyke T."/>
            <person name="Klenk H.P."/>
            <person name="Zhou Y."/>
            <person name="Lilburn T.G."/>
            <person name="Beck B.J."/>
            <person name="De Vos P."/>
            <person name="Vandamme P."/>
            <person name="Eisen J.A."/>
            <person name="Garrity G."/>
            <person name="Hugenholtz P."/>
            <person name="Kyrpides N.C."/>
        </authorList>
    </citation>
    <scope>NUCLEOTIDE SEQUENCE [LARGE SCALE GENOMIC DNA]</scope>
    <source>
        <strain evidence="2 3">VKM Ac-2572</strain>
    </source>
</reference>